<accession>A0A1I4JHF2</accession>
<evidence type="ECO:0000313" key="2">
    <source>
        <dbReference type="Proteomes" id="UP000183287"/>
    </source>
</evidence>
<dbReference type="Proteomes" id="UP000183287">
    <property type="component" value="Unassembled WGS sequence"/>
</dbReference>
<reference evidence="2" key="1">
    <citation type="submission" date="2016-10" db="EMBL/GenBank/DDBJ databases">
        <authorList>
            <person name="Varghese N."/>
            <person name="Submissions S."/>
        </authorList>
    </citation>
    <scope>NUCLEOTIDE SEQUENCE [LARGE SCALE GENOMIC DNA]</scope>
    <source>
        <strain evidence="2">Nm44</strain>
    </source>
</reference>
<sequence>MVEEASDKFLPVVPFLEEVNPVWLNSDTFLLHPNFVQWINPIISLVDGD</sequence>
<name>A0A1I4JHF2_9PROT</name>
<gene>
    <name evidence="1" type="ORF">SAMN05421863_100260</name>
</gene>
<evidence type="ECO:0000313" key="1">
    <source>
        <dbReference type="EMBL" id="SFL65999.1"/>
    </source>
</evidence>
<keyword evidence="2" id="KW-1185">Reference proteome</keyword>
<protein>
    <submittedName>
        <fullName evidence="1">Uncharacterized protein</fullName>
    </submittedName>
</protein>
<organism evidence="1 2">
    <name type="scientific">Nitrosomonas communis</name>
    <dbReference type="NCBI Taxonomy" id="44574"/>
    <lineage>
        <taxon>Bacteria</taxon>
        <taxon>Pseudomonadati</taxon>
        <taxon>Pseudomonadota</taxon>
        <taxon>Betaproteobacteria</taxon>
        <taxon>Nitrosomonadales</taxon>
        <taxon>Nitrosomonadaceae</taxon>
        <taxon>Nitrosomonas</taxon>
    </lineage>
</organism>
<proteinExistence type="predicted"/>
<dbReference type="AlphaFoldDB" id="A0A1I4JHF2"/>
<dbReference type="EMBL" id="FOUB01000002">
    <property type="protein sequence ID" value="SFL65999.1"/>
    <property type="molecule type" value="Genomic_DNA"/>
</dbReference>